<gene>
    <name evidence="1" type="ORF">ACFOMH_13110</name>
</gene>
<protein>
    <submittedName>
        <fullName evidence="1">Uncharacterized protein</fullName>
    </submittedName>
</protein>
<organism evidence="1 2">
    <name type="scientific">Paracoccus mangrovi</name>
    <dbReference type="NCBI Taxonomy" id="1715645"/>
    <lineage>
        <taxon>Bacteria</taxon>
        <taxon>Pseudomonadati</taxon>
        <taxon>Pseudomonadota</taxon>
        <taxon>Alphaproteobacteria</taxon>
        <taxon>Rhodobacterales</taxon>
        <taxon>Paracoccaceae</taxon>
        <taxon>Paracoccus</taxon>
    </lineage>
</organism>
<dbReference type="Proteomes" id="UP001595721">
    <property type="component" value="Unassembled WGS sequence"/>
</dbReference>
<proteinExistence type="predicted"/>
<sequence>MSDLASTFGLSPALAPVVAGSVVQTVYQDLRRRIITLALPPDTTLSRGAS</sequence>
<evidence type="ECO:0000313" key="1">
    <source>
        <dbReference type="EMBL" id="MFC3529116.1"/>
    </source>
</evidence>
<reference evidence="2" key="1">
    <citation type="journal article" date="2019" name="Int. J. Syst. Evol. Microbiol.">
        <title>The Global Catalogue of Microorganisms (GCM) 10K type strain sequencing project: providing services to taxonomists for standard genome sequencing and annotation.</title>
        <authorList>
            <consortium name="The Broad Institute Genomics Platform"/>
            <consortium name="The Broad Institute Genome Sequencing Center for Infectious Disease"/>
            <person name="Wu L."/>
            <person name="Ma J."/>
        </authorList>
    </citation>
    <scope>NUCLEOTIDE SEQUENCE [LARGE SCALE GENOMIC DNA]</scope>
    <source>
        <strain evidence="2">KCTC 42899</strain>
    </source>
</reference>
<name>A0ABV7R730_9RHOB</name>
<comment type="caution">
    <text evidence="1">The sequence shown here is derived from an EMBL/GenBank/DDBJ whole genome shotgun (WGS) entry which is preliminary data.</text>
</comment>
<evidence type="ECO:0000313" key="2">
    <source>
        <dbReference type="Proteomes" id="UP001595721"/>
    </source>
</evidence>
<dbReference type="EMBL" id="JBHRXJ010000009">
    <property type="protein sequence ID" value="MFC3529116.1"/>
    <property type="molecule type" value="Genomic_DNA"/>
</dbReference>
<dbReference type="RefSeq" id="WP_377744970.1">
    <property type="nucleotide sequence ID" value="NZ_JBHRXJ010000009.1"/>
</dbReference>
<keyword evidence="2" id="KW-1185">Reference proteome</keyword>
<accession>A0ABV7R730</accession>